<feature type="domain" description="Peptidase A2" evidence="9">
    <location>
        <begin position="300"/>
        <end position="378"/>
    </location>
</feature>
<dbReference type="CDD" id="cd01647">
    <property type="entry name" value="RT_LTR"/>
    <property type="match status" value="1"/>
</dbReference>
<dbReference type="GO" id="GO:0015074">
    <property type="term" value="P:DNA integration"/>
    <property type="evidence" value="ECO:0007669"/>
    <property type="project" value="InterPro"/>
</dbReference>
<dbReference type="InterPro" id="IPR001584">
    <property type="entry name" value="Integrase_cat-core"/>
</dbReference>
<dbReference type="InterPro" id="IPR000477">
    <property type="entry name" value="RT_dom"/>
</dbReference>
<dbReference type="EC" id="2.7.7.49" evidence="1"/>
<evidence type="ECO:0000313" key="12">
    <source>
        <dbReference type="EMBL" id="PAA86570.1"/>
    </source>
</evidence>
<dbReference type="EMBL" id="NIVC01000273">
    <property type="protein sequence ID" value="PAA86570.1"/>
    <property type="molecule type" value="Genomic_DNA"/>
</dbReference>
<sequence>MASQAGCKETQLNLDDPDQAEAWILSFAANARIKKLSDLETARDVTDLFLATAGLSAIRTLSLAAAPKLLEDMKFETIKELITATIRPKRRLVIAERIKFLGIKQEQGEKAAAYYRRLRAAAASCDFAELGKKQPIEDDMITMRLIDGLATAEHRRRVLERTQGAEVLLLDILQSLEQLEKIQEYSVAPTQPQQLEIAFARRQSKSNASSKCSYCGGSHAKGSCPAYGKKCASCNRRNHFASVCRSKTVHQESLEPQVSEQEPQKAAGDTHSGASNIFIVSPRAGDRGLFQSVRINGRPLRMQLDTGAEISLIPSNHWELLGRPPLRKTRRILRQFDGSIITCLGEFTATWETESQFHTVDLVVTAAQKSHGLLGMDNLNFDQNPSITTLSASIAAVEQLPHLRGFDAKIKLVDGARPFYCAARAVPIHLQDSVNAELKRMEAEGIIEPVPPGGSEWASPIVCVMKPNGRVRICADFKAGVNHQICGDTYPIPAVETIFADIAGMSYFATIDLSDAYLQIILEESSRPVTTVATPLGLFRYTRLVPGLKSASAIFQKAMESTLSEVKGKVVYQDDILLGGRSRAELDAKVRLTIGTLTSAGMTVNLDKSNLGAAEVSFLGYKISAAGVSPDPRLVERIQAISAPKDRRQLESFLGLCNFFGRFVKNYSSIVEPLNQLRGRNTEFIWGADQDRAFHHLKELLASRPIIRPYDRKKETTLTTDASERAIAAVLTQDGHPVMYFSRRLSEAESRYSNVEREALAIVWAMERARQFLLGTCFSLRTDHRPLEFLFGRRRQLPKVANARLLRWAIRLMGFDFRIEYVKGSEIPHADALSRLNFADNESTERLPEASEEDARIVHWTGGAVLPWRELADETLKERLLVDIAARIEKNCWSNCSPAERPFKAVRHALAIDEGVICYGDRTVIPTSLRRRVLELVHNDSHQGANSTRTQLRNSAWWPGYCGDVEMFVRACPTCARLHPRGQSTVHRGPQENGPWCRVHMDHAHVQGVGLILILVDAMSGWPEAVRVPDRSAATVKRVLQDVFSRNGVPEVLVSDNAAEFHDAKLTGWLERIGCCPIKTPPLHPQSNGIAERMVQSIKKASLGWDRRETYESFLARLLLNYRCIPHAGRPHSPSELMGRQLRNPITMRTPIGSGIWYVPAAGLPPEKAEFLLQKGSNTALIQRGSGRLTLAHQDQIRPLINTEASQSSTEEAQNKAAAPLLRHAGDAAAGLIGGSAERHSADGDDDARTEQAAETAPDVAPDLAPNAELDTTPEPHPTHPGGTGRYPSRSNRGVPPLRFGGGR</sequence>
<dbReference type="GO" id="GO:0006508">
    <property type="term" value="P:proteolysis"/>
    <property type="evidence" value="ECO:0007669"/>
    <property type="project" value="InterPro"/>
</dbReference>
<feature type="region of interest" description="Disordered" evidence="8">
    <location>
        <begin position="1236"/>
        <end position="1304"/>
    </location>
</feature>
<dbReference type="InterPro" id="IPR041588">
    <property type="entry name" value="Integrase_H2C2"/>
</dbReference>
<dbReference type="GO" id="GO:0003964">
    <property type="term" value="F:RNA-directed DNA polymerase activity"/>
    <property type="evidence" value="ECO:0007669"/>
    <property type="project" value="UniProtKB-KW"/>
</dbReference>
<dbReference type="GO" id="GO:0003676">
    <property type="term" value="F:nucleic acid binding"/>
    <property type="evidence" value="ECO:0007669"/>
    <property type="project" value="InterPro"/>
</dbReference>
<evidence type="ECO:0000256" key="6">
    <source>
        <dbReference type="ARBA" id="ARBA00022801"/>
    </source>
</evidence>
<dbReference type="FunFam" id="3.30.70.270:FF:000020">
    <property type="entry name" value="Transposon Tf2-6 polyprotein-like Protein"/>
    <property type="match status" value="1"/>
</dbReference>
<evidence type="ECO:0000256" key="8">
    <source>
        <dbReference type="SAM" id="MobiDB-lite"/>
    </source>
</evidence>
<dbReference type="Proteomes" id="UP000215902">
    <property type="component" value="Unassembled WGS sequence"/>
</dbReference>
<dbReference type="SUPFAM" id="SSF53098">
    <property type="entry name" value="Ribonuclease H-like"/>
    <property type="match status" value="1"/>
</dbReference>
<protein>
    <recommendedName>
        <fullName evidence="1">RNA-directed DNA polymerase</fullName>
        <ecNumber evidence="1">2.7.7.49</ecNumber>
    </recommendedName>
</protein>
<dbReference type="Pfam" id="PF17917">
    <property type="entry name" value="RT_RNaseH"/>
    <property type="match status" value="1"/>
</dbReference>
<dbReference type="InterPro" id="IPR001995">
    <property type="entry name" value="Peptidase_A2_cat"/>
</dbReference>
<evidence type="ECO:0000313" key="13">
    <source>
        <dbReference type="Proteomes" id="UP000215902"/>
    </source>
</evidence>
<evidence type="ECO:0000259" key="11">
    <source>
        <dbReference type="PROSITE" id="PS50994"/>
    </source>
</evidence>
<evidence type="ECO:0000256" key="2">
    <source>
        <dbReference type="ARBA" id="ARBA00022679"/>
    </source>
</evidence>
<dbReference type="PROSITE" id="PS50878">
    <property type="entry name" value="RT_POL"/>
    <property type="match status" value="1"/>
</dbReference>
<dbReference type="Pfam" id="PF00665">
    <property type="entry name" value="rve"/>
    <property type="match status" value="1"/>
</dbReference>
<dbReference type="CDD" id="cd09274">
    <property type="entry name" value="RNase_HI_RT_Ty3"/>
    <property type="match status" value="1"/>
</dbReference>
<evidence type="ECO:0000256" key="4">
    <source>
        <dbReference type="ARBA" id="ARBA00022722"/>
    </source>
</evidence>
<evidence type="ECO:0000259" key="9">
    <source>
        <dbReference type="PROSITE" id="PS50175"/>
    </source>
</evidence>
<name>A0A267GKL5_9PLAT</name>
<feature type="domain" description="Integrase catalytic" evidence="11">
    <location>
        <begin position="991"/>
        <end position="1142"/>
    </location>
</feature>
<dbReference type="Gene3D" id="3.10.10.10">
    <property type="entry name" value="HIV Type 1 Reverse Transcriptase, subunit A, domain 1"/>
    <property type="match status" value="1"/>
</dbReference>
<dbReference type="STRING" id="282301.A0A267GKL5"/>
<dbReference type="Gene3D" id="3.30.420.10">
    <property type="entry name" value="Ribonuclease H-like superfamily/Ribonuclease H"/>
    <property type="match status" value="1"/>
</dbReference>
<dbReference type="GO" id="GO:0004519">
    <property type="term" value="F:endonuclease activity"/>
    <property type="evidence" value="ECO:0007669"/>
    <property type="project" value="UniProtKB-KW"/>
</dbReference>
<organism evidence="12 13">
    <name type="scientific">Macrostomum lignano</name>
    <dbReference type="NCBI Taxonomy" id="282301"/>
    <lineage>
        <taxon>Eukaryota</taxon>
        <taxon>Metazoa</taxon>
        <taxon>Spiralia</taxon>
        <taxon>Lophotrochozoa</taxon>
        <taxon>Platyhelminthes</taxon>
        <taxon>Rhabditophora</taxon>
        <taxon>Macrostomorpha</taxon>
        <taxon>Macrostomida</taxon>
        <taxon>Macrostomidae</taxon>
        <taxon>Macrostomum</taxon>
    </lineage>
</organism>
<evidence type="ECO:0000259" key="10">
    <source>
        <dbReference type="PROSITE" id="PS50878"/>
    </source>
</evidence>
<dbReference type="InterPro" id="IPR043502">
    <property type="entry name" value="DNA/RNA_pol_sf"/>
</dbReference>
<dbReference type="InterPro" id="IPR043128">
    <property type="entry name" value="Rev_trsase/Diguanyl_cyclase"/>
</dbReference>
<dbReference type="OrthoDB" id="10068977at2759"/>
<dbReference type="PANTHER" id="PTHR37984:SF5">
    <property type="entry name" value="PROTEIN NYNRIN-LIKE"/>
    <property type="match status" value="1"/>
</dbReference>
<feature type="domain" description="Reverse transcriptase" evidence="10">
    <location>
        <begin position="445"/>
        <end position="623"/>
    </location>
</feature>
<reference evidence="12 13" key="1">
    <citation type="submission" date="2017-06" db="EMBL/GenBank/DDBJ databases">
        <title>A platform for efficient transgenesis in Macrostomum lignano, a flatworm model organism for stem cell research.</title>
        <authorList>
            <person name="Berezikov E."/>
        </authorList>
    </citation>
    <scope>NUCLEOTIDE SEQUENCE [LARGE SCALE GENOMIC DNA]</scope>
    <source>
        <strain evidence="12">DV1</strain>
        <tissue evidence="12">Whole organism</tissue>
    </source>
</reference>
<feature type="region of interest" description="Disordered" evidence="8">
    <location>
        <begin position="252"/>
        <end position="273"/>
    </location>
</feature>
<dbReference type="Gene3D" id="2.40.70.10">
    <property type="entry name" value="Acid Proteases"/>
    <property type="match status" value="1"/>
</dbReference>
<comment type="caution">
    <text evidence="12">The sequence shown here is derived from an EMBL/GenBank/DDBJ whole genome shotgun (WGS) entry which is preliminary data.</text>
</comment>
<keyword evidence="3" id="KW-0548">Nucleotidyltransferase</keyword>
<dbReference type="Pfam" id="PF00078">
    <property type="entry name" value="RVT_1"/>
    <property type="match status" value="1"/>
</dbReference>
<dbReference type="SUPFAM" id="SSF56672">
    <property type="entry name" value="DNA/RNA polymerases"/>
    <property type="match status" value="1"/>
</dbReference>
<dbReference type="CDD" id="cd20805">
    <property type="entry name" value="C1_DGK_rpt2"/>
    <property type="match status" value="1"/>
</dbReference>
<dbReference type="PROSITE" id="PS50994">
    <property type="entry name" value="INTEGRASE"/>
    <property type="match status" value="1"/>
</dbReference>
<evidence type="ECO:0000256" key="3">
    <source>
        <dbReference type="ARBA" id="ARBA00022695"/>
    </source>
</evidence>
<keyword evidence="6" id="KW-0378">Hydrolase</keyword>
<keyword evidence="7" id="KW-0695">RNA-directed DNA polymerase</keyword>
<dbReference type="PROSITE" id="PS50175">
    <property type="entry name" value="ASP_PROT_RETROV"/>
    <property type="match status" value="1"/>
</dbReference>
<evidence type="ECO:0000256" key="7">
    <source>
        <dbReference type="ARBA" id="ARBA00022918"/>
    </source>
</evidence>
<dbReference type="InterPro" id="IPR036397">
    <property type="entry name" value="RNaseH_sf"/>
</dbReference>
<dbReference type="SUPFAM" id="SSF50630">
    <property type="entry name" value="Acid proteases"/>
    <property type="match status" value="1"/>
</dbReference>
<keyword evidence="5" id="KW-0255">Endonuclease</keyword>
<feature type="compositionally biased region" description="Basic and acidic residues" evidence="8">
    <location>
        <begin position="1237"/>
        <end position="1252"/>
    </location>
</feature>
<keyword evidence="4" id="KW-0540">Nuclease</keyword>
<gene>
    <name evidence="12" type="ORF">BOX15_Mlig030946g1</name>
</gene>
<evidence type="ECO:0000256" key="5">
    <source>
        <dbReference type="ARBA" id="ARBA00022759"/>
    </source>
</evidence>
<accession>A0A267GKL5</accession>
<keyword evidence="13" id="KW-1185">Reference proteome</keyword>
<dbReference type="Pfam" id="PF13975">
    <property type="entry name" value="gag-asp_proteas"/>
    <property type="match status" value="1"/>
</dbReference>
<dbReference type="InterPro" id="IPR012337">
    <property type="entry name" value="RNaseH-like_sf"/>
</dbReference>
<evidence type="ECO:0000256" key="1">
    <source>
        <dbReference type="ARBA" id="ARBA00012493"/>
    </source>
</evidence>
<keyword evidence="2" id="KW-0808">Transferase</keyword>
<dbReference type="InterPro" id="IPR041373">
    <property type="entry name" value="RT_RNaseH"/>
</dbReference>
<dbReference type="InterPro" id="IPR050951">
    <property type="entry name" value="Retrovirus_Pol_polyprotein"/>
</dbReference>
<dbReference type="PANTHER" id="PTHR37984">
    <property type="entry name" value="PROTEIN CBG26694"/>
    <property type="match status" value="1"/>
</dbReference>
<proteinExistence type="predicted"/>
<dbReference type="Gene3D" id="3.30.70.270">
    <property type="match status" value="2"/>
</dbReference>
<dbReference type="Gene3D" id="1.10.340.70">
    <property type="match status" value="1"/>
</dbReference>
<dbReference type="InterPro" id="IPR021109">
    <property type="entry name" value="Peptidase_aspartic_dom_sf"/>
</dbReference>
<dbReference type="Pfam" id="PF17921">
    <property type="entry name" value="Integrase_H2C2"/>
    <property type="match status" value="1"/>
</dbReference>
<dbReference type="GO" id="GO:0004190">
    <property type="term" value="F:aspartic-type endopeptidase activity"/>
    <property type="evidence" value="ECO:0007669"/>
    <property type="project" value="InterPro"/>
</dbReference>